<proteinExistence type="predicted"/>
<evidence type="ECO:0000259" key="4">
    <source>
        <dbReference type="PROSITE" id="PS01124"/>
    </source>
</evidence>
<dbReference type="Pfam" id="PF12833">
    <property type="entry name" value="HTH_18"/>
    <property type="match status" value="1"/>
</dbReference>
<dbReference type="EMBL" id="JAIGNO010000006">
    <property type="protein sequence ID" value="MBX7483030.1"/>
    <property type="molecule type" value="Genomic_DNA"/>
</dbReference>
<dbReference type="Gene3D" id="1.10.10.60">
    <property type="entry name" value="Homeodomain-like"/>
    <property type="match status" value="1"/>
</dbReference>
<dbReference type="SMART" id="SM00342">
    <property type="entry name" value="HTH_ARAC"/>
    <property type="match status" value="1"/>
</dbReference>
<dbReference type="Proteomes" id="UP000755104">
    <property type="component" value="Unassembled WGS sequence"/>
</dbReference>
<dbReference type="InterPro" id="IPR020449">
    <property type="entry name" value="Tscrpt_reg_AraC-type_HTH"/>
</dbReference>
<dbReference type="PANTHER" id="PTHR46796">
    <property type="entry name" value="HTH-TYPE TRANSCRIPTIONAL ACTIVATOR RHAS-RELATED"/>
    <property type="match status" value="1"/>
</dbReference>
<keyword evidence="1" id="KW-0805">Transcription regulation</keyword>
<evidence type="ECO:0000256" key="2">
    <source>
        <dbReference type="ARBA" id="ARBA00023125"/>
    </source>
</evidence>
<evidence type="ECO:0000256" key="1">
    <source>
        <dbReference type="ARBA" id="ARBA00023015"/>
    </source>
</evidence>
<comment type="caution">
    <text evidence="5">The sequence shown here is derived from an EMBL/GenBank/DDBJ whole genome shotgun (WGS) entry which is preliminary data.</text>
</comment>
<dbReference type="Pfam" id="PF12852">
    <property type="entry name" value="Cupin_6"/>
    <property type="match status" value="1"/>
</dbReference>
<feature type="domain" description="HTH araC/xylS-type" evidence="4">
    <location>
        <begin position="201"/>
        <end position="296"/>
    </location>
</feature>
<dbReference type="InterPro" id="IPR032783">
    <property type="entry name" value="AraC_lig"/>
</dbReference>
<gene>
    <name evidence="5" type="ORF">K3174_10860</name>
</gene>
<keyword evidence="6" id="KW-1185">Reference proteome</keyword>
<name>A0ABS7JAQ3_9SPHN</name>
<dbReference type="SUPFAM" id="SSF46689">
    <property type="entry name" value="Homeodomain-like"/>
    <property type="match status" value="2"/>
</dbReference>
<reference evidence="5 6" key="1">
    <citation type="submission" date="2021-08" db="EMBL/GenBank/DDBJ databases">
        <title>Comparative Genomics Analysis of the Genus Qipengyuania Reveals Extensive Genetic Diversity and Metabolic Versatility, Including the Description of Fifteen Novel Species.</title>
        <authorList>
            <person name="Liu Y."/>
        </authorList>
    </citation>
    <scope>NUCLEOTIDE SEQUENCE [LARGE SCALE GENOMIC DNA]</scope>
    <source>
        <strain evidence="5 6">6D47A</strain>
    </source>
</reference>
<dbReference type="InterPro" id="IPR018060">
    <property type="entry name" value="HTH_AraC"/>
</dbReference>
<dbReference type="PROSITE" id="PS01124">
    <property type="entry name" value="HTH_ARAC_FAMILY_2"/>
    <property type="match status" value="1"/>
</dbReference>
<dbReference type="PRINTS" id="PR00032">
    <property type="entry name" value="HTHARAC"/>
</dbReference>
<organism evidence="5 6">
    <name type="scientific">Qipengyuania qiaonensis</name>
    <dbReference type="NCBI Taxonomy" id="2867240"/>
    <lineage>
        <taxon>Bacteria</taxon>
        <taxon>Pseudomonadati</taxon>
        <taxon>Pseudomonadota</taxon>
        <taxon>Alphaproteobacteria</taxon>
        <taxon>Sphingomonadales</taxon>
        <taxon>Erythrobacteraceae</taxon>
        <taxon>Qipengyuania</taxon>
    </lineage>
</organism>
<dbReference type="PANTHER" id="PTHR46796:SF13">
    <property type="entry name" value="HTH-TYPE TRANSCRIPTIONAL ACTIVATOR RHAS"/>
    <property type="match status" value="1"/>
</dbReference>
<keyword evidence="3" id="KW-0804">Transcription</keyword>
<evidence type="ECO:0000313" key="6">
    <source>
        <dbReference type="Proteomes" id="UP000755104"/>
    </source>
</evidence>
<dbReference type="InterPro" id="IPR018062">
    <property type="entry name" value="HTH_AraC-typ_CS"/>
</dbReference>
<evidence type="ECO:0000256" key="3">
    <source>
        <dbReference type="ARBA" id="ARBA00023163"/>
    </source>
</evidence>
<keyword evidence="2" id="KW-0238">DNA-binding</keyword>
<dbReference type="InterPro" id="IPR050204">
    <property type="entry name" value="AraC_XylS_family_regulators"/>
</dbReference>
<evidence type="ECO:0000313" key="5">
    <source>
        <dbReference type="EMBL" id="MBX7483030.1"/>
    </source>
</evidence>
<dbReference type="RefSeq" id="WP_221558294.1">
    <property type="nucleotide sequence ID" value="NZ_JAIGNO010000006.1"/>
</dbReference>
<accession>A0ABS7JAQ3</accession>
<dbReference type="PROSITE" id="PS00041">
    <property type="entry name" value="HTH_ARAC_FAMILY_1"/>
    <property type="match status" value="1"/>
</dbReference>
<dbReference type="InterPro" id="IPR009057">
    <property type="entry name" value="Homeodomain-like_sf"/>
</dbReference>
<sequence length="296" mass="31496">MSDPLSDVLVALGTRSVRGTRLEASGSWSLAFDGRSRLKFTAIMRGQCWLRLPGHAPEALNEGDVFLLSDTSYVVASDPMIEPVDGTQLYAAPGQNVVRIGSGSETSMVGGGTGFADGSASFVLGALPSFIRIDHTSPHAEAVARTLAFLHVEIGHAKIGASLVAERLAEILVVEAIRAYVSVTPSNSVSWIAALADPRIGKALSAMHGDVARRWTVPLLATEAGMSRSAFTERFARRVGSPPLSHLTNWRMIVAQRKLDAGLSVAAVASEVGYNSQSAFAHAFKRTFGRTPRARQ</sequence>
<protein>
    <submittedName>
        <fullName evidence="5">AraC family transcriptional regulator</fullName>
    </submittedName>
</protein>